<name>Q1QXN8_CHRI1</name>
<dbReference type="InterPro" id="IPR000960">
    <property type="entry name" value="Flavin_mOase"/>
</dbReference>
<dbReference type="Gene3D" id="3.50.50.60">
    <property type="entry name" value="FAD/NAD(P)-binding domain"/>
    <property type="match status" value="1"/>
</dbReference>
<sequence length="428" mass="48621">MEPPRYCIIGAGAAGMAALKTLREEGFDVDCFEKSNRVGGHWHTDYEALHLITPRDSSAFEDFPMPDDYPLYPSRDQVRDYLEAYARYFDLERYIRFETGIERIHPLGRRGESGWRVVLSNGETRYYRGVMVANGHLWDPKVPDVASNFTGKSLHSCEYNSVDDLEGKTLVVGFGNSGCDLAVDAAQHRHDVSIVIRRGQVFQPKTLCGQPRSELSFLNELPPEQQGMLTHLLIYASLGPAERYPGLPTPETFDLDAQPPVVNTLLPYWIHHGRVKVMPGIERIEGHRVFFTDGSSDEFGTILWATGFNVRLPFISDELLEWQEGVPLRTAAAILPTMLESLFFVGLCAPRGPQWPVYCAQAHLIADMLRLQESGMTDLAERFRESDTPETRIDIVRRFWQADFDETQRRLAFMRSPTTLSKKRYGIS</sequence>
<dbReference type="AlphaFoldDB" id="Q1QXN8"/>
<evidence type="ECO:0000313" key="6">
    <source>
        <dbReference type="EMBL" id="ABE58770.1"/>
    </source>
</evidence>
<keyword evidence="4" id="KW-0521">NADP</keyword>
<evidence type="ECO:0000256" key="5">
    <source>
        <dbReference type="ARBA" id="ARBA00023002"/>
    </source>
</evidence>
<reference evidence="6 7" key="1">
    <citation type="journal article" date="2011" name="Stand. Genomic Sci.">
        <title>Complete genome sequence of the halophilic and highly halotolerant Chromohalobacter salexigens type strain (1H11(T)).</title>
        <authorList>
            <person name="Copeland A."/>
            <person name="O'Connor K."/>
            <person name="Lucas S."/>
            <person name="Lapidus A."/>
            <person name="Berry K.W."/>
            <person name="Detter J.C."/>
            <person name="Del Rio T.G."/>
            <person name="Hammon N."/>
            <person name="Dalin E."/>
            <person name="Tice H."/>
            <person name="Pitluck S."/>
            <person name="Bruce D."/>
            <person name="Goodwin L."/>
            <person name="Han C."/>
            <person name="Tapia R."/>
            <person name="Saunders E."/>
            <person name="Schmutz J."/>
            <person name="Brettin T."/>
            <person name="Larimer F."/>
            <person name="Land M."/>
            <person name="Hauser L."/>
            <person name="Vargas C."/>
            <person name="Nieto J.J."/>
            <person name="Kyrpides N.C."/>
            <person name="Ivanova N."/>
            <person name="Goker M."/>
            <person name="Klenk H.P."/>
            <person name="Csonka L.N."/>
            <person name="Woyke T."/>
        </authorList>
    </citation>
    <scope>NUCLEOTIDE SEQUENCE [LARGE SCALE GENOMIC DNA]</scope>
    <source>
        <strain evidence="7">ATCC BAA-138 / DSM 3043 / CIP 106854 / NCIMB 13768 / 1H11</strain>
    </source>
</reference>
<gene>
    <name evidence="6" type="ordered locus">Csal_1416</name>
</gene>
<accession>Q1QXN8</accession>
<keyword evidence="7" id="KW-1185">Reference proteome</keyword>
<dbReference type="Proteomes" id="UP000000239">
    <property type="component" value="Chromosome"/>
</dbReference>
<dbReference type="STRING" id="290398.Csal_1416"/>
<dbReference type="HOGENOM" id="CLU_006909_8_3_6"/>
<evidence type="ECO:0000256" key="2">
    <source>
        <dbReference type="ARBA" id="ARBA00022630"/>
    </source>
</evidence>
<dbReference type="PRINTS" id="PR00370">
    <property type="entry name" value="FMOXYGENASE"/>
</dbReference>
<comment type="similarity">
    <text evidence="1">Belongs to the FMO family.</text>
</comment>
<dbReference type="SUPFAM" id="SSF51905">
    <property type="entry name" value="FAD/NAD(P)-binding domain"/>
    <property type="match status" value="2"/>
</dbReference>
<dbReference type="GO" id="GO:0050660">
    <property type="term" value="F:flavin adenine dinucleotide binding"/>
    <property type="evidence" value="ECO:0007669"/>
    <property type="project" value="InterPro"/>
</dbReference>
<keyword evidence="6" id="KW-0503">Monooxygenase</keyword>
<dbReference type="PIRSF" id="PIRSF000332">
    <property type="entry name" value="FMO"/>
    <property type="match status" value="1"/>
</dbReference>
<dbReference type="InterPro" id="IPR050346">
    <property type="entry name" value="FMO-like"/>
</dbReference>
<protein>
    <submittedName>
        <fullName evidence="6">Dimethylaniline monooxygenase (N-oxide forming)</fullName>
        <ecNumber evidence="6">1.14.13.8</ecNumber>
    </submittedName>
</protein>
<organism evidence="6 7">
    <name type="scientific">Chromohalobacter israelensis (strain ATCC BAA-138 / DSM 3043 / CIP 106854 / NCIMB 13768 / 1H11)</name>
    <name type="common">Chromohalobacter salexigens</name>
    <dbReference type="NCBI Taxonomy" id="290398"/>
    <lineage>
        <taxon>Bacteria</taxon>
        <taxon>Pseudomonadati</taxon>
        <taxon>Pseudomonadota</taxon>
        <taxon>Gammaproteobacteria</taxon>
        <taxon>Oceanospirillales</taxon>
        <taxon>Halomonadaceae</taxon>
        <taxon>Chromohalobacter</taxon>
    </lineage>
</organism>
<evidence type="ECO:0000256" key="1">
    <source>
        <dbReference type="ARBA" id="ARBA00009183"/>
    </source>
</evidence>
<dbReference type="InterPro" id="IPR020946">
    <property type="entry name" value="Flavin_mOase-like"/>
</dbReference>
<proteinExistence type="inferred from homology"/>
<keyword evidence="2" id="KW-0285">Flavoprotein</keyword>
<dbReference type="EC" id="1.14.13.8" evidence="6"/>
<dbReference type="GO" id="GO:0050661">
    <property type="term" value="F:NADP binding"/>
    <property type="evidence" value="ECO:0007669"/>
    <property type="project" value="InterPro"/>
</dbReference>
<dbReference type="KEGG" id="csa:Csal_1416"/>
<evidence type="ECO:0000313" key="7">
    <source>
        <dbReference type="Proteomes" id="UP000000239"/>
    </source>
</evidence>
<dbReference type="PANTHER" id="PTHR23023">
    <property type="entry name" value="DIMETHYLANILINE MONOOXYGENASE"/>
    <property type="match status" value="1"/>
</dbReference>
<evidence type="ECO:0000256" key="3">
    <source>
        <dbReference type="ARBA" id="ARBA00022827"/>
    </source>
</evidence>
<keyword evidence="5 6" id="KW-0560">Oxidoreductase</keyword>
<dbReference type="InterPro" id="IPR036188">
    <property type="entry name" value="FAD/NAD-bd_sf"/>
</dbReference>
<dbReference type="Pfam" id="PF00743">
    <property type="entry name" value="FMO-like"/>
    <property type="match status" value="1"/>
</dbReference>
<evidence type="ECO:0000256" key="4">
    <source>
        <dbReference type="ARBA" id="ARBA00022857"/>
    </source>
</evidence>
<dbReference type="eggNOG" id="COG2072">
    <property type="taxonomic scope" value="Bacteria"/>
</dbReference>
<dbReference type="EMBL" id="CP000285">
    <property type="protein sequence ID" value="ABE58770.1"/>
    <property type="molecule type" value="Genomic_DNA"/>
</dbReference>
<dbReference type="OrthoDB" id="9790219at2"/>
<keyword evidence="3" id="KW-0274">FAD</keyword>
<dbReference type="GO" id="GO:0004499">
    <property type="term" value="F:N,N-dimethylaniline monooxygenase activity"/>
    <property type="evidence" value="ECO:0007669"/>
    <property type="project" value="InterPro"/>
</dbReference>